<evidence type="ECO:0000256" key="1">
    <source>
        <dbReference type="ARBA" id="ARBA00023002"/>
    </source>
</evidence>
<accession>A0AAV3RJ88</accession>
<dbReference type="Pfam" id="PF00067">
    <property type="entry name" value="p450"/>
    <property type="match status" value="1"/>
</dbReference>
<dbReference type="InterPro" id="IPR051382">
    <property type="entry name" value="CYP450_AA/FA_Hydroxylases"/>
</dbReference>
<feature type="binding site" description="axial binding residue" evidence="2">
    <location>
        <position position="145"/>
    </location>
    <ligand>
        <name>heme</name>
        <dbReference type="ChEBI" id="CHEBI:30413"/>
    </ligand>
    <ligandPart>
        <name>Fe</name>
        <dbReference type="ChEBI" id="CHEBI:18248"/>
    </ligandPart>
</feature>
<keyword evidence="2 3" id="KW-0408">Iron</keyword>
<dbReference type="GO" id="GO:0020037">
    <property type="term" value="F:heme binding"/>
    <property type="evidence" value="ECO:0007669"/>
    <property type="project" value="InterPro"/>
</dbReference>
<comment type="caution">
    <text evidence="4">The sequence shown here is derived from an EMBL/GenBank/DDBJ whole genome shotgun (WGS) entry which is preliminary data.</text>
</comment>
<organism evidence="4 5">
    <name type="scientific">Lithospermum erythrorhizon</name>
    <name type="common">Purple gromwell</name>
    <name type="synonym">Lithospermum officinale var. erythrorhizon</name>
    <dbReference type="NCBI Taxonomy" id="34254"/>
    <lineage>
        <taxon>Eukaryota</taxon>
        <taxon>Viridiplantae</taxon>
        <taxon>Streptophyta</taxon>
        <taxon>Embryophyta</taxon>
        <taxon>Tracheophyta</taxon>
        <taxon>Spermatophyta</taxon>
        <taxon>Magnoliopsida</taxon>
        <taxon>eudicotyledons</taxon>
        <taxon>Gunneridae</taxon>
        <taxon>Pentapetalae</taxon>
        <taxon>asterids</taxon>
        <taxon>lamiids</taxon>
        <taxon>Boraginales</taxon>
        <taxon>Boraginaceae</taxon>
        <taxon>Boraginoideae</taxon>
        <taxon>Lithospermeae</taxon>
        <taxon>Lithospermum</taxon>
    </lineage>
</organism>
<dbReference type="InterPro" id="IPR001128">
    <property type="entry name" value="Cyt_P450"/>
</dbReference>
<sequence>MLAAVDNPSHATEWALAEMINEPSTLERAVEEIDKVVGTKRFVQESDLPKLNYVKACAREAFRLHPVSPFNVPHLSITDTNVAGYFIPKGSQVLISRVTLGRNPKIWEDPLKFNPERHLDANGSEVALADPKLGLVSFSTGRRGCPGVLLGSTMTTMLMARLLQGFSWNKNPNVSSYNLSEAEKDLTLAEPLTVFGKPRLPNHLYATHATRFLN</sequence>
<dbReference type="SUPFAM" id="SSF48264">
    <property type="entry name" value="Cytochrome P450"/>
    <property type="match status" value="1"/>
</dbReference>
<dbReference type="GO" id="GO:0005506">
    <property type="term" value="F:iron ion binding"/>
    <property type="evidence" value="ECO:0007669"/>
    <property type="project" value="InterPro"/>
</dbReference>
<keyword evidence="2 3" id="KW-0479">Metal-binding</keyword>
<dbReference type="EMBL" id="BAABME010009353">
    <property type="protein sequence ID" value="GAA0175007.1"/>
    <property type="molecule type" value="Genomic_DNA"/>
</dbReference>
<evidence type="ECO:0000313" key="4">
    <source>
        <dbReference type="EMBL" id="GAA0175007.1"/>
    </source>
</evidence>
<dbReference type="PANTHER" id="PTHR47949">
    <property type="entry name" value="CYTOCHROME P450 703A2-RELATED-RELATED"/>
    <property type="match status" value="1"/>
</dbReference>
<dbReference type="InterPro" id="IPR002401">
    <property type="entry name" value="Cyt_P450_E_grp-I"/>
</dbReference>
<protein>
    <submittedName>
        <fullName evidence="4">Oxygenase</fullName>
    </submittedName>
</protein>
<evidence type="ECO:0000256" key="2">
    <source>
        <dbReference type="PIRSR" id="PIRSR602401-1"/>
    </source>
</evidence>
<dbReference type="Proteomes" id="UP001454036">
    <property type="component" value="Unassembled WGS sequence"/>
</dbReference>
<dbReference type="PRINTS" id="PR00463">
    <property type="entry name" value="EP450I"/>
</dbReference>
<dbReference type="PANTHER" id="PTHR47949:SF4">
    <property type="entry name" value="TYROSINE N-MONOOXYGENASE"/>
    <property type="match status" value="1"/>
</dbReference>
<dbReference type="AlphaFoldDB" id="A0AAV3RJ88"/>
<dbReference type="InterPro" id="IPR017972">
    <property type="entry name" value="Cyt_P450_CS"/>
</dbReference>
<keyword evidence="5" id="KW-1185">Reference proteome</keyword>
<keyword evidence="3" id="KW-0503">Monooxygenase</keyword>
<keyword evidence="2 3" id="KW-0349">Heme</keyword>
<comment type="similarity">
    <text evidence="3">Belongs to the cytochrome P450 family.</text>
</comment>
<name>A0AAV3RJ88_LITER</name>
<keyword evidence="1 3" id="KW-0560">Oxidoreductase</keyword>
<evidence type="ECO:0000256" key="3">
    <source>
        <dbReference type="RuleBase" id="RU000461"/>
    </source>
</evidence>
<gene>
    <name evidence="4" type="ORF">LIER_28270</name>
</gene>
<reference evidence="4 5" key="1">
    <citation type="submission" date="2024-01" db="EMBL/GenBank/DDBJ databases">
        <title>The complete chloroplast genome sequence of Lithospermum erythrorhizon: insights into the phylogenetic relationship among Boraginaceae species and the maternal lineages of purple gromwells.</title>
        <authorList>
            <person name="Okada T."/>
            <person name="Watanabe K."/>
        </authorList>
    </citation>
    <scope>NUCLEOTIDE SEQUENCE [LARGE SCALE GENOMIC DNA]</scope>
</reference>
<dbReference type="InterPro" id="IPR036396">
    <property type="entry name" value="Cyt_P450_sf"/>
</dbReference>
<comment type="cofactor">
    <cofactor evidence="2">
        <name>heme</name>
        <dbReference type="ChEBI" id="CHEBI:30413"/>
    </cofactor>
</comment>
<proteinExistence type="inferred from homology"/>
<dbReference type="PROSITE" id="PS00086">
    <property type="entry name" value="CYTOCHROME_P450"/>
    <property type="match status" value="1"/>
</dbReference>
<evidence type="ECO:0000313" key="5">
    <source>
        <dbReference type="Proteomes" id="UP001454036"/>
    </source>
</evidence>
<dbReference type="GO" id="GO:0004497">
    <property type="term" value="F:monooxygenase activity"/>
    <property type="evidence" value="ECO:0007669"/>
    <property type="project" value="UniProtKB-KW"/>
</dbReference>
<dbReference type="GO" id="GO:0016705">
    <property type="term" value="F:oxidoreductase activity, acting on paired donors, with incorporation or reduction of molecular oxygen"/>
    <property type="evidence" value="ECO:0007669"/>
    <property type="project" value="InterPro"/>
</dbReference>
<dbReference type="Gene3D" id="1.10.630.10">
    <property type="entry name" value="Cytochrome P450"/>
    <property type="match status" value="1"/>
</dbReference>